<evidence type="ECO:0000259" key="3">
    <source>
        <dbReference type="Pfam" id="PF01557"/>
    </source>
</evidence>
<dbReference type="RefSeq" id="WP_345689027.1">
    <property type="nucleotide sequence ID" value="NZ_BAABRO010000028.1"/>
</dbReference>
<comment type="caution">
    <text evidence="4">The sequence shown here is derived from an EMBL/GenBank/DDBJ whole genome shotgun (WGS) entry which is preliminary data.</text>
</comment>
<keyword evidence="2" id="KW-0479">Metal-binding</keyword>
<name>A0ABP9W1X9_9BACT</name>
<evidence type="ECO:0000256" key="1">
    <source>
        <dbReference type="ARBA" id="ARBA00010211"/>
    </source>
</evidence>
<dbReference type="InterPro" id="IPR051121">
    <property type="entry name" value="FAH"/>
</dbReference>
<keyword evidence="5" id="KW-1185">Reference proteome</keyword>
<reference evidence="4 5" key="1">
    <citation type="submission" date="2024-02" db="EMBL/GenBank/DDBJ databases">
        <title>Rhodopirellula caenicola NBRC 110016.</title>
        <authorList>
            <person name="Ichikawa N."/>
            <person name="Katano-Makiyama Y."/>
            <person name="Hidaka K."/>
        </authorList>
    </citation>
    <scope>NUCLEOTIDE SEQUENCE [LARGE SCALE GENOMIC DNA]</scope>
    <source>
        <strain evidence="4 5">NBRC 110016</strain>
    </source>
</reference>
<dbReference type="SUPFAM" id="SSF56529">
    <property type="entry name" value="FAH"/>
    <property type="match status" value="1"/>
</dbReference>
<evidence type="ECO:0000313" key="5">
    <source>
        <dbReference type="Proteomes" id="UP001416858"/>
    </source>
</evidence>
<dbReference type="EMBL" id="BAABRO010000028">
    <property type="protein sequence ID" value="GAA5510805.1"/>
    <property type="molecule type" value="Genomic_DNA"/>
</dbReference>
<gene>
    <name evidence="4" type="ORF">Rcae01_06315</name>
</gene>
<dbReference type="Pfam" id="PF01557">
    <property type="entry name" value="FAA_hydrolase"/>
    <property type="match status" value="1"/>
</dbReference>
<dbReference type="InterPro" id="IPR011234">
    <property type="entry name" value="Fumarylacetoacetase-like_C"/>
</dbReference>
<dbReference type="Gene3D" id="3.90.850.10">
    <property type="entry name" value="Fumarylacetoacetase-like, C-terminal domain"/>
    <property type="match status" value="1"/>
</dbReference>
<organism evidence="4 5">
    <name type="scientific">Novipirellula caenicola</name>
    <dbReference type="NCBI Taxonomy" id="1536901"/>
    <lineage>
        <taxon>Bacteria</taxon>
        <taxon>Pseudomonadati</taxon>
        <taxon>Planctomycetota</taxon>
        <taxon>Planctomycetia</taxon>
        <taxon>Pirellulales</taxon>
        <taxon>Pirellulaceae</taxon>
        <taxon>Novipirellula</taxon>
    </lineage>
</organism>
<feature type="domain" description="Fumarylacetoacetase-like C-terminal" evidence="3">
    <location>
        <begin position="106"/>
        <end position="282"/>
    </location>
</feature>
<sequence length="285" mass="31128">MKIAKYLDASGSPRIARVDHDQLIPLQTEGPFQSLADIIAAEEPIAAAMSLATESPIAIDDSVQWLPPIDAQEVWAAGVTYKRSQAARMEESEAAASCYDRVYGADRPELFFKATPHRVSGHRQPLRIREDATWNVPEPEVTLVLSPKMKIVGLTIGNDMSSRDIEGENPLYLPQAKCYNQCAGLGPWIALFDKLPANAEIGIDLKIVRGTEVVFDQQTSAAEMARGFEDLVQWLSRDNRFPNGAFLMTGTGIIPSSDFTLHVGDHVHITIDGIGTLSNSIVQGS</sequence>
<proteinExistence type="inferred from homology"/>
<comment type="similarity">
    <text evidence="1">Belongs to the FAH family.</text>
</comment>
<dbReference type="PANTHER" id="PTHR42796">
    <property type="entry name" value="FUMARYLACETOACETATE HYDROLASE DOMAIN-CONTAINING PROTEIN 2A-RELATED"/>
    <property type="match status" value="1"/>
</dbReference>
<evidence type="ECO:0000313" key="4">
    <source>
        <dbReference type="EMBL" id="GAA5510805.1"/>
    </source>
</evidence>
<dbReference type="InterPro" id="IPR036663">
    <property type="entry name" value="Fumarylacetoacetase_C_sf"/>
</dbReference>
<dbReference type="Proteomes" id="UP001416858">
    <property type="component" value="Unassembled WGS sequence"/>
</dbReference>
<evidence type="ECO:0000256" key="2">
    <source>
        <dbReference type="ARBA" id="ARBA00022723"/>
    </source>
</evidence>
<accession>A0ABP9W1X9</accession>
<protein>
    <recommendedName>
        <fullName evidence="3">Fumarylacetoacetase-like C-terminal domain-containing protein</fullName>
    </recommendedName>
</protein>
<dbReference type="PANTHER" id="PTHR42796:SF7">
    <property type="entry name" value="2-DEHYDRO-3-DEOXY-D-ARABINONATE DEHYDRATASE"/>
    <property type="match status" value="1"/>
</dbReference>